<dbReference type="OrthoDB" id="1250189at2"/>
<keyword evidence="2" id="KW-1185">Reference proteome</keyword>
<dbReference type="AlphaFoldDB" id="A0A5C7BCQ9"/>
<dbReference type="RefSeq" id="WP_028870518.1">
    <property type="nucleotide sequence ID" value="NZ_VOSB01000005.1"/>
</dbReference>
<proteinExistence type="predicted"/>
<sequence>MNKILIIFLLFGLCSCGKKKKSEKKTEHVIIKKTVSELKDFELIEDFEKHKAEFSTETFELNNHSANGGELTLFHDKKFNYIVYDFWLYGETGKLNYTYWTEKKGKINFIFLEQLK</sequence>
<evidence type="ECO:0008006" key="3">
    <source>
        <dbReference type="Google" id="ProtNLM"/>
    </source>
</evidence>
<organism evidence="1 2">
    <name type="scientific">Psychroserpens burtonensis</name>
    <dbReference type="NCBI Taxonomy" id="49278"/>
    <lineage>
        <taxon>Bacteria</taxon>
        <taxon>Pseudomonadati</taxon>
        <taxon>Bacteroidota</taxon>
        <taxon>Flavobacteriia</taxon>
        <taxon>Flavobacteriales</taxon>
        <taxon>Flavobacteriaceae</taxon>
        <taxon>Psychroserpens</taxon>
    </lineage>
</organism>
<comment type="caution">
    <text evidence="1">The sequence shown here is derived from an EMBL/GenBank/DDBJ whole genome shotgun (WGS) entry which is preliminary data.</text>
</comment>
<dbReference type="Proteomes" id="UP000321938">
    <property type="component" value="Unassembled WGS sequence"/>
</dbReference>
<accession>A0A5C7BCQ9</accession>
<gene>
    <name evidence="1" type="ORF">ES692_04725</name>
</gene>
<dbReference type="PROSITE" id="PS51257">
    <property type="entry name" value="PROKAR_LIPOPROTEIN"/>
    <property type="match status" value="1"/>
</dbReference>
<dbReference type="EMBL" id="VOSB01000005">
    <property type="protein sequence ID" value="TXE19161.1"/>
    <property type="molecule type" value="Genomic_DNA"/>
</dbReference>
<reference evidence="1 2" key="1">
    <citation type="submission" date="2019-08" db="EMBL/GenBank/DDBJ databases">
        <title>Genome of Psychroserpens burtonensis ACAM 167.</title>
        <authorList>
            <person name="Bowman J.P."/>
        </authorList>
    </citation>
    <scope>NUCLEOTIDE SEQUENCE [LARGE SCALE GENOMIC DNA]</scope>
    <source>
        <strain evidence="1 2">ACAM 167</strain>
    </source>
</reference>
<name>A0A5C7BCQ9_9FLAO</name>
<evidence type="ECO:0000313" key="2">
    <source>
        <dbReference type="Proteomes" id="UP000321938"/>
    </source>
</evidence>
<evidence type="ECO:0000313" key="1">
    <source>
        <dbReference type="EMBL" id="TXE19161.1"/>
    </source>
</evidence>
<protein>
    <recommendedName>
        <fullName evidence="3">Lipoprotein</fullName>
    </recommendedName>
</protein>